<dbReference type="PROSITE" id="PS50191">
    <property type="entry name" value="CRAL_TRIO"/>
    <property type="match status" value="1"/>
</dbReference>
<feature type="compositionally biased region" description="Basic and acidic residues" evidence="1">
    <location>
        <begin position="313"/>
        <end position="345"/>
    </location>
</feature>
<dbReference type="InterPro" id="IPR051026">
    <property type="entry name" value="PI/PC_transfer"/>
</dbReference>
<dbReference type="InterPro" id="IPR036865">
    <property type="entry name" value="CRAL-TRIO_dom_sf"/>
</dbReference>
<dbReference type="EMBL" id="HE797054">
    <property type="protein sequence ID" value="CCM01875.1"/>
    <property type="molecule type" value="Genomic_DNA"/>
</dbReference>
<gene>
    <name evidence="3" type="ORF">FIBRA_03946</name>
</gene>
<dbReference type="PANTHER" id="PTHR45657">
    <property type="entry name" value="CRAL-TRIO DOMAIN-CONTAINING PROTEIN YKL091C-RELATED"/>
    <property type="match status" value="1"/>
</dbReference>
<dbReference type="HOGENOM" id="CLU_047587_0_0_1"/>
<dbReference type="SMART" id="SM00516">
    <property type="entry name" value="SEC14"/>
    <property type="match status" value="1"/>
</dbReference>
<feature type="compositionally biased region" description="Polar residues" evidence="1">
    <location>
        <begin position="346"/>
        <end position="355"/>
    </location>
</feature>
<reference evidence="3 4" key="1">
    <citation type="journal article" date="2012" name="Appl. Environ. Microbiol.">
        <title>Short-read sequencing for genomic analysis of the brown rot fungus Fibroporia radiculosa.</title>
        <authorList>
            <person name="Tang J.D."/>
            <person name="Perkins A.D."/>
            <person name="Sonstegard T.S."/>
            <person name="Schroeder S.G."/>
            <person name="Burgess S.C."/>
            <person name="Diehl S.V."/>
        </authorList>
    </citation>
    <scope>NUCLEOTIDE SEQUENCE [LARGE SCALE GENOMIC DNA]</scope>
    <source>
        <strain evidence="3 4">TFFH 294</strain>
    </source>
</reference>
<keyword evidence="4" id="KW-1185">Reference proteome</keyword>
<accession>J4GNT6</accession>
<dbReference type="SUPFAM" id="SSF52087">
    <property type="entry name" value="CRAL/TRIO domain"/>
    <property type="match status" value="1"/>
</dbReference>
<name>J4GNT6_9APHY</name>
<evidence type="ECO:0000313" key="3">
    <source>
        <dbReference type="EMBL" id="CCM01875.1"/>
    </source>
</evidence>
<dbReference type="AlphaFoldDB" id="J4GNT6"/>
<dbReference type="Gene3D" id="3.40.525.10">
    <property type="entry name" value="CRAL-TRIO lipid binding domain"/>
    <property type="match status" value="1"/>
</dbReference>
<proteinExistence type="predicted"/>
<dbReference type="STRING" id="599839.J4GNT6"/>
<dbReference type="OrthoDB" id="1434354at2759"/>
<dbReference type="SUPFAM" id="SSF46938">
    <property type="entry name" value="CRAL/TRIO N-terminal domain"/>
    <property type="match status" value="1"/>
</dbReference>
<feature type="compositionally biased region" description="Polar residues" evidence="1">
    <location>
        <begin position="372"/>
        <end position="386"/>
    </location>
</feature>
<feature type="region of interest" description="Disordered" evidence="1">
    <location>
        <begin position="313"/>
        <end position="461"/>
    </location>
</feature>
<protein>
    <recommendedName>
        <fullName evidence="2">CRAL-TRIO domain-containing protein</fullName>
    </recommendedName>
</protein>
<dbReference type="PANTHER" id="PTHR45657:SF1">
    <property type="entry name" value="CRAL-TRIO DOMAIN-CONTAINING PROTEIN YKL091C-RELATED"/>
    <property type="match status" value="1"/>
</dbReference>
<dbReference type="Gene3D" id="1.10.8.20">
    <property type="entry name" value="N-terminal domain of phosphatidylinositol transfer protein sec14p"/>
    <property type="match status" value="1"/>
</dbReference>
<organism evidence="3 4">
    <name type="scientific">Fibroporia radiculosa</name>
    <dbReference type="NCBI Taxonomy" id="599839"/>
    <lineage>
        <taxon>Eukaryota</taxon>
        <taxon>Fungi</taxon>
        <taxon>Dikarya</taxon>
        <taxon>Basidiomycota</taxon>
        <taxon>Agaricomycotina</taxon>
        <taxon>Agaricomycetes</taxon>
        <taxon>Polyporales</taxon>
        <taxon>Fibroporiaceae</taxon>
        <taxon>Fibroporia</taxon>
    </lineage>
</organism>
<evidence type="ECO:0000256" key="1">
    <source>
        <dbReference type="SAM" id="MobiDB-lite"/>
    </source>
</evidence>
<feature type="compositionally biased region" description="Basic and acidic residues" evidence="1">
    <location>
        <begin position="434"/>
        <end position="461"/>
    </location>
</feature>
<feature type="compositionally biased region" description="Basic and acidic residues" evidence="1">
    <location>
        <begin position="387"/>
        <end position="417"/>
    </location>
</feature>
<dbReference type="InParanoid" id="J4GNT6"/>
<feature type="compositionally biased region" description="Basic residues" evidence="1">
    <location>
        <begin position="418"/>
        <end position="433"/>
    </location>
</feature>
<dbReference type="RefSeq" id="XP_012181158.1">
    <property type="nucleotide sequence ID" value="XM_012325768.1"/>
</dbReference>
<dbReference type="Proteomes" id="UP000006352">
    <property type="component" value="Unassembled WGS sequence"/>
</dbReference>
<dbReference type="SMART" id="SM01100">
    <property type="entry name" value="CRAL_TRIO_N"/>
    <property type="match status" value="1"/>
</dbReference>
<dbReference type="InterPro" id="IPR036273">
    <property type="entry name" value="CRAL/TRIO_N_dom_sf"/>
</dbReference>
<dbReference type="Pfam" id="PF03765">
    <property type="entry name" value="CRAL_TRIO_N"/>
    <property type="match status" value="1"/>
</dbReference>
<feature type="domain" description="CRAL-TRIO" evidence="2">
    <location>
        <begin position="86"/>
        <end position="259"/>
    </location>
</feature>
<evidence type="ECO:0000313" key="4">
    <source>
        <dbReference type="Proteomes" id="UP000006352"/>
    </source>
</evidence>
<dbReference type="InterPro" id="IPR001251">
    <property type="entry name" value="CRAL-TRIO_dom"/>
</dbReference>
<sequence length="461" mass="52694">MAPPNKEKQAAILQQFRHQLEQEDLMHDDDTIGTDDATLLRFLRARQFDIKAATTMWINCQHWRKTVDGIGIDKLYRQLDPYDYPERDRVFECWPLWFHKTDKRGRPLNIHHFAGINMPELYKHVTPEKFWQTIVVNAESLTREVLPASARAAGRQIDGTFVIVDLRGFGIGQFWQMKNLARNSFQISQDYFPETMAQLAIINAPASFTTIWSFIKPWLAKETLAKIDILGSNYKEVLLKQIPEENLPTSLGGTCTCDELGGCKLSNAGPWMENRKERREKWLRGERKRMGLGMEGEDEDDSVAVQHELEEVRKQQDEVAEPNRHVPSHESPSDTKQNAEVEMHTGTRTVYNKSTEVVDESGRTEKKLASVSPESSLESTTGPHTPTTDRDSASSFEDARSSFTEDTRSNHSAESRGSKGRGKFRLPKLKLGKKSREQSDTDLYKNLPEAREVQTDDIVSR</sequence>
<evidence type="ECO:0000259" key="2">
    <source>
        <dbReference type="PROSITE" id="PS50191"/>
    </source>
</evidence>
<dbReference type="GeneID" id="24096786"/>
<dbReference type="Pfam" id="PF00650">
    <property type="entry name" value="CRAL_TRIO"/>
    <property type="match status" value="1"/>
</dbReference>
<dbReference type="InterPro" id="IPR011074">
    <property type="entry name" value="CRAL/TRIO_N_dom"/>
</dbReference>
<dbReference type="CDD" id="cd00170">
    <property type="entry name" value="SEC14"/>
    <property type="match status" value="1"/>
</dbReference>